<dbReference type="InterPro" id="IPR016181">
    <property type="entry name" value="Acyl_CoA_acyltransferase"/>
</dbReference>
<organism evidence="2">
    <name type="scientific">Paenarthrobacter sp. AMU7</name>
    <dbReference type="NCBI Taxonomy" id="3162492"/>
    <lineage>
        <taxon>Bacteria</taxon>
        <taxon>Bacillati</taxon>
        <taxon>Actinomycetota</taxon>
        <taxon>Actinomycetes</taxon>
        <taxon>Micrococcales</taxon>
        <taxon>Micrococcaceae</taxon>
        <taxon>Paenarthrobacter</taxon>
    </lineage>
</organism>
<reference evidence="2" key="1">
    <citation type="submission" date="2024-07" db="EMBL/GenBank/DDBJ databases">
        <authorList>
            <person name="Li J."/>
            <person name="Wei H."/>
            <person name="Ma J."/>
        </authorList>
    </citation>
    <scope>NUCLEOTIDE SEQUENCE</scope>
    <source>
        <strain evidence="2">AMU7</strain>
    </source>
</reference>
<sequence length="170" mass="18654">MYFTIRTTRPADVHGILAADIAAGRTSLSETERFADGILAAVADPTRLVVVAEARDDTTAEGGSGVVGWAKTHYWDYADGPAPAGHYLGGVTVRPEFRRMGLAAQLTEVRLHWMWERAEFAWYVVNARNEASLALHRRWGFWEVARGARFHTVAFDGGEGVLLSAARPQG</sequence>
<evidence type="ECO:0000313" key="2">
    <source>
        <dbReference type="EMBL" id="XDV71548.1"/>
    </source>
</evidence>
<dbReference type="Pfam" id="PF00583">
    <property type="entry name" value="Acetyltransf_1"/>
    <property type="match status" value="1"/>
</dbReference>
<dbReference type="GO" id="GO:0016747">
    <property type="term" value="F:acyltransferase activity, transferring groups other than amino-acyl groups"/>
    <property type="evidence" value="ECO:0007669"/>
    <property type="project" value="InterPro"/>
</dbReference>
<dbReference type="CDD" id="cd04301">
    <property type="entry name" value="NAT_SF"/>
    <property type="match status" value="1"/>
</dbReference>
<name>A0AB39YNU3_9MICC</name>
<accession>A0AB39YNU3</accession>
<dbReference type="EMBL" id="CP165735">
    <property type="protein sequence ID" value="XDV71548.1"/>
    <property type="molecule type" value="Genomic_DNA"/>
</dbReference>
<dbReference type="InterPro" id="IPR000182">
    <property type="entry name" value="GNAT_dom"/>
</dbReference>
<dbReference type="Gene3D" id="3.40.630.30">
    <property type="match status" value="1"/>
</dbReference>
<proteinExistence type="predicted"/>
<dbReference type="AlphaFoldDB" id="A0AB39YNU3"/>
<evidence type="ECO:0000259" key="1">
    <source>
        <dbReference type="PROSITE" id="PS51186"/>
    </source>
</evidence>
<dbReference type="PROSITE" id="PS51186">
    <property type="entry name" value="GNAT"/>
    <property type="match status" value="1"/>
</dbReference>
<dbReference type="SUPFAM" id="SSF55729">
    <property type="entry name" value="Acyl-CoA N-acyltransferases (Nat)"/>
    <property type="match status" value="1"/>
</dbReference>
<dbReference type="PANTHER" id="PTHR43072">
    <property type="entry name" value="N-ACETYLTRANSFERASE"/>
    <property type="match status" value="1"/>
</dbReference>
<dbReference type="RefSeq" id="WP_369745564.1">
    <property type="nucleotide sequence ID" value="NZ_CP165735.1"/>
</dbReference>
<feature type="domain" description="N-acetyltransferase" evidence="1">
    <location>
        <begin position="3"/>
        <end position="168"/>
    </location>
</feature>
<protein>
    <submittedName>
        <fullName evidence="2">N-acetyltransferase family protein</fullName>
    </submittedName>
</protein>
<gene>
    <name evidence="2" type="ORF">ABQM86_21765</name>
</gene>